<accession>A0A667WSK3</accession>
<dbReference type="PRINTS" id="PR00592">
    <property type="entry name" value="CASENSINGR"/>
</dbReference>
<feature type="transmembrane region" description="Helical" evidence="12">
    <location>
        <begin position="682"/>
        <end position="710"/>
    </location>
</feature>
<protein>
    <recommendedName>
        <fullName evidence="13">G-protein coupled receptors family 3 profile domain-containing protein</fullName>
    </recommendedName>
</protein>
<feature type="domain" description="G-protein coupled receptors family 3 profile" evidence="13">
    <location>
        <begin position="527"/>
        <end position="786"/>
    </location>
</feature>
<dbReference type="InterPro" id="IPR038550">
    <property type="entry name" value="GPCR_3_9-Cys_sf"/>
</dbReference>
<evidence type="ECO:0000256" key="3">
    <source>
        <dbReference type="ARBA" id="ARBA00022475"/>
    </source>
</evidence>
<evidence type="ECO:0000256" key="6">
    <source>
        <dbReference type="ARBA" id="ARBA00022989"/>
    </source>
</evidence>
<feature type="transmembrane region" description="Helical" evidence="12">
    <location>
        <begin position="597"/>
        <end position="621"/>
    </location>
</feature>
<dbReference type="GO" id="GO:0005886">
    <property type="term" value="C:plasma membrane"/>
    <property type="evidence" value="ECO:0007669"/>
    <property type="project" value="UniProtKB-SubCell"/>
</dbReference>
<keyword evidence="10" id="KW-0325">Glycoprotein</keyword>
<comment type="subcellular location">
    <subcellularLocation>
        <location evidence="1">Cell membrane</location>
        <topology evidence="1">Multi-pass membrane protein</topology>
    </subcellularLocation>
</comment>
<dbReference type="InterPro" id="IPR028082">
    <property type="entry name" value="Peripla_BP_I"/>
</dbReference>
<reference evidence="14" key="2">
    <citation type="submission" date="2025-08" db="UniProtKB">
        <authorList>
            <consortium name="Ensembl"/>
        </authorList>
    </citation>
    <scope>IDENTIFICATION</scope>
</reference>
<evidence type="ECO:0000256" key="9">
    <source>
        <dbReference type="ARBA" id="ARBA00023170"/>
    </source>
</evidence>
<feature type="transmembrane region" description="Helical" evidence="12">
    <location>
        <begin position="563"/>
        <end position="585"/>
    </location>
</feature>
<dbReference type="PROSITE" id="PS00981">
    <property type="entry name" value="G_PROTEIN_RECEP_F3_3"/>
    <property type="match status" value="1"/>
</dbReference>
<keyword evidence="11" id="KW-0807">Transducer</keyword>
<reference evidence="14" key="3">
    <citation type="submission" date="2025-09" db="UniProtKB">
        <authorList>
            <consortium name="Ensembl"/>
        </authorList>
    </citation>
    <scope>IDENTIFICATION</scope>
</reference>
<evidence type="ECO:0000256" key="10">
    <source>
        <dbReference type="ARBA" id="ARBA00023180"/>
    </source>
</evidence>
<dbReference type="Gene3D" id="2.10.50.30">
    <property type="entry name" value="GPCR, family 3, nine cysteines domain"/>
    <property type="match status" value="1"/>
</dbReference>
<evidence type="ECO:0000256" key="8">
    <source>
        <dbReference type="ARBA" id="ARBA00023136"/>
    </source>
</evidence>
<evidence type="ECO:0000256" key="12">
    <source>
        <dbReference type="SAM" id="Phobius"/>
    </source>
</evidence>
<dbReference type="PROSITE" id="PS00980">
    <property type="entry name" value="G_PROTEIN_RECEP_F3_2"/>
    <property type="match status" value="1"/>
</dbReference>
<feature type="transmembrane region" description="Helical" evidence="12">
    <location>
        <begin position="642"/>
        <end position="662"/>
    </location>
</feature>
<evidence type="ECO:0000256" key="11">
    <source>
        <dbReference type="ARBA" id="ARBA00023224"/>
    </source>
</evidence>
<dbReference type="InterPro" id="IPR000068">
    <property type="entry name" value="GPCR_3_Ca_sens_rcpt-rel"/>
</dbReference>
<organism evidence="14 15">
    <name type="scientific">Myripristis murdjan</name>
    <name type="common">pinecone soldierfish</name>
    <dbReference type="NCBI Taxonomy" id="586833"/>
    <lineage>
        <taxon>Eukaryota</taxon>
        <taxon>Metazoa</taxon>
        <taxon>Chordata</taxon>
        <taxon>Craniata</taxon>
        <taxon>Vertebrata</taxon>
        <taxon>Euteleostomi</taxon>
        <taxon>Actinopterygii</taxon>
        <taxon>Neopterygii</taxon>
        <taxon>Teleostei</taxon>
        <taxon>Neoteleostei</taxon>
        <taxon>Acanthomorphata</taxon>
        <taxon>Holocentriformes</taxon>
        <taxon>Holocentridae</taxon>
        <taxon>Myripristis</taxon>
    </lineage>
</organism>
<keyword evidence="8 12" id="KW-0472">Membrane</keyword>
<evidence type="ECO:0000256" key="4">
    <source>
        <dbReference type="ARBA" id="ARBA00022692"/>
    </source>
</evidence>
<keyword evidence="4 12" id="KW-0812">Transmembrane</keyword>
<dbReference type="PANTHER" id="PTHR24061:SF418">
    <property type="entry name" value="C-FAMILY ODORANT RECEPTOR OLFCQ19-RELATED"/>
    <property type="match status" value="1"/>
</dbReference>
<dbReference type="Pfam" id="PF07562">
    <property type="entry name" value="NCD3G"/>
    <property type="match status" value="1"/>
</dbReference>
<name>A0A667WSK3_9TELE</name>
<keyword evidence="7" id="KW-0297">G-protein coupled receptor</keyword>
<dbReference type="PRINTS" id="PR00248">
    <property type="entry name" value="GPCRMGR"/>
</dbReference>
<keyword evidence="5" id="KW-0732">Signal</keyword>
<comment type="similarity">
    <text evidence="2">Belongs to the G-protein coupled receptor 3 family.</text>
</comment>
<dbReference type="Pfam" id="PF01094">
    <property type="entry name" value="ANF_receptor"/>
    <property type="match status" value="2"/>
</dbReference>
<feature type="transmembrane region" description="Helical" evidence="12">
    <location>
        <begin position="526"/>
        <end position="551"/>
    </location>
</feature>
<dbReference type="Gene3D" id="3.40.50.2300">
    <property type="match status" value="4"/>
</dbReference>
<evidence type="ECO:0000256" key="2">
    <source>
        <dbReference type="ARBA" id="ARBA00007242"/>
    </source>
</evidence>
<dbReference type="InterPro" id="IPR011500">
    <property type="entry name" value="GPCR_3_9-Cys_dom"/>
</dbReference>
<dbReference type="Pfam" id="PF00003">
    <property type="entry name" value="7tm_3"/>
    <property type="match status" value="1"/>
</dbReference>
<dbReference type="PANTHER" id="PTHR24061">
    <property type="entry name" value="CALCIUM-SENSING RECEPTOR-RELATED"/>
    <property type="match status" value="1"/>
</dbReference>
<feature type="transmembrane region" description="Helical" evidence="12">
    <location>
        <begin position="722"/>
        <end position="742"/>
    </location>
</feature>
<keyword evidence="9" id="KW-0675">Receptor</keyword>
<keyword evidence="6 12" id="KW-1133">Transmembrane helix</keyword>
<dbReference type="Proteomes" id="UP000472263">
    <property type="component" value="Chromosome 13"/>
</dbReference>
<evidence type="ECO:0000313" key="15">
    <source>
        <dbReference type="Proteomes" id="UP000472263"/>
    </source>
</evidence>
<dbReference type="PROSITE" id="PS50259">
    <property type="entry name" value="G_PROTEIN_RECEP_F3_4"/>
    <property type="match status" value="1"/>
</dbReference>
<dbReference type="InterPro" id="IPR000337">
    <property type="entry name" value="GPCR_3"/>
</dbReference>
<dbReference type="InterPro" id="IPR017978">
    <property type="entry name" value="GPCR_3_C"/>
</dbReference>
<keyword evidence="3" id="KW-1003">Cell membrane</keyword>
<dbReference type="GeneTree" id="ENSGT00940000162782"/>
<reference evidence="14" key="1">
    <citation type="submission" date="2019-06" db="EMBL/GenBank/DDBJ databases">
        <authorList>
            <consortium name="Wellcome Sanger Institute Data Sharing"/>
        </authorList>
    </citation>
    <scope>NUCLEOTIDE SEQUENCE [LARGE SCALE GENOMIC DNA]</scope>
</reference>
<sequence length="798" mass="87882">MVLVLQMFSSCFCSNVSSSISSTCQVQKQFLVNGIHKTGDVVLGGLFEVHFFSVLPELSFTSEPQEPICHGFNVLGFRQFQTMAFTIDEINKNSNLLPNVTLGYSMYDNCLTVGVGFRAALSMSSGQDNQFLLDNNCIGPPPVLGIVGDSSSTHCIAISAVLGLYRVPMVSFPPFTIRKCLLIFPLLSDKVRAMLQILKRFGWTWVGLLVSDNDYGLHAARSLQSDLAQSGGGCLAYLEVFYGTTLLPLKSGFIYWIASEAWTAATVLQTPNLMPYLGGTLGIVRQFWEYTFQCRFSPPPAGWLDTGGALCTGQEDLESAVTEFLDVSDLRPEYNVYKAVYALAYALDDMLQCVPGRGPFSGHSCASLQKLQPWQLLYYLERINFTTAFGDQVSFDENGDALPIYDVMNWHWLPDGSTTVQTVGVVKKSASTGEELTLDEDRIFWNFESKQPPRSVCSESCPPGTRIARRKGEPVCCFDCIPCSDGKFSNETDSMECISCPEDFWSSPQHDHCIPKRIEFLSYHEPLGICLTTTSLLGTLICTIVLGVFIYHRSTPMVRANNSELSFLLLLSLKLCFLCSLLFIGHPRLWTCQLRHAAFGISFVLCVSCILVKTMVVLAVFKASKPGGGASLKWFGAVQQRGTVLVLTSIQAAICTAWLVSSSPAPHKNTQYHSDKIVYECVIGSTVGFAVLLGYIGLLAILSLLLAFLARNLPDNFNEAKLITFSMLIFCAVWVAFIPAYINSPGKYADAVEVFAILASSFGLLVALFGQKCYIILLRPERNTKKVVMGRGTSKYNA</sequence>
<dbReference type="InParanoid" id="A0A667WSK3"/>
<keyword evidence="15" id="KW-1185">Reference proteome</keyword>
<dbReference type="Ensembl" id="ENSMMDT00005008933.1">
    <property type="protein sequence ID" value="ENSMMDP00005008690.1"/>
    <property type="gene ID" value="ENSMMDG00005004785.1"/>
</dbReference>
<dbReference type="FunFam" id="2.10.50.30:FF:000002">
    <property type="entry name" value="Vomeronasal 2 receptor, h1"/>
    <property type="match status" value="1"/>
</dbReference>
<evidence type="ECO:0000313" key="14">
    <source>
        <dbReference type="Ensembl" id="ENSMMDP00005008690.1"/>
    </source>
</evidence>
<dbReference type="FunCoup" id="A0A667WSK3">
    <property type="interactions" value="12"/>
</dbReference>
<dbReference type="GO" id="GO:0004930">
    <property type="term" value="F:G protein-coupled receptor activity"/>
    <property type="evidence" value="ECO:0007669"/>
    <property type="project" value="UniProtKB-KW"/>
</dbReference>
<dbReference type="AlphaFoldDB" id="A0A667WSK3"/>
<evidence type="ECO:0000259" key="13">
    <source>
        <dbReference type="PROSITE" id="PS50259"/>
    </source>
</evidence>
<dbReference type="InterPro" id="IPR001828">
    <property type="entry name" value="ANF_lig-bd_rcpt"/>
</dbReference>
<dbReference type="InterPro" id="IPR017979">
    <property type="entry name" value="GPCR_3_CS"/>
</dbReference>
<dbReference type="SUPFAM" id="SSF53822">
    <property type="entry name" value="Periplasmic binding protein-like I"/>
    <property type="match status" value="1"/>
</dbReference>
<evidence type="ECO:0000256" key="7">
    <source>
        <dbReference type="ARBA" id="ARBA00023040"/>
    </source>
</evidence>
<evidence type="ECO:0000256" key="1">
    <source>
        <dbReference type="ARBA" id="ARBA00004651"/>
    </source>
</evidence>
<evidence type="ECO:0000256" key="5">
    <source>
        <dbReference type="ARBA" id="ARBA00022729"/>
    </source>
</evidence>
<feature type="transmembrane region" description="Helical" evidence="12">
    <location>
        <begin position="754"/>
        <end position="777"/>
    </location>
</feature>
<proteinExistence type="inferred from homology"/>